<sequence length="138" mass="15195">MRVNIVLFGVLGMFFVVLTGAYTLWNLTTYGRIEWVGSVAFALLVAMCALIGFFLARSARNQGGSLPEDRPEATIDDGDPELGFFSPYSWWPLVLATSAALAFAGLAIGIWLFAIAVAVFLIAIVGWVYEYYRGYHAR</sequence>
<evidence type="ECO:0000256" key="5">
    <source>
        <dbReference type="ARBA" id="ARBA00022692"/>
    </source>
</evidence>
<feature type="transmembrane region" description="Helical" evidence="11">
    <location>
        <begin position="35"/>
        <end position="56"/>
    </location>
</feature>
<comment type="subunit">
    <text evidence="10">Associates with subunits I, II and III to form cytochrome c oxidase.</text>
</comment>
<keyword evidence="6 10" id="KW-1278">Translocase</keyword>
<organism evidence="12 13">
    <name type="scientific">Amnibacterium soli</name>
    <dbReference type="NCBI Taxonomy" id="1282736"/>
    <lineage>
        <taxon>Bacteria</taxon>
        <taxon>Bacillati</taxon>
        <taxon>Actinomycetota</taxon>
        <taxon>Actinomycetes</taxon>
        <taxon>Micrococcales</taxon>
        <taxon>Microbacteriaceae</taxon>
        <taxon>Amnibacterium</taxon>
    </lineage>
</organism>
<keyword evidence="13" id="KW-1185">Reference proteome</keyword>
<feature type="transmembrane region" description="Helical" evidence="11">
    <location>
        <begin position="6"/>
        <end position="28"/>
    </location>
</feature>
<dbReference type="PIRSF" id="PIRSF017385">
    <property type="entry name" value="CtaF"/>
    <property type="match status" value="1"/>
</dbReference>
<evidence type="ECO:0000256" key="10">
    <source>
        <dbReference type="PIRNR" id="PIRNR017385"/>
    </source>
</evidence>
<evidence type="ECO:0000256" key="7">
    <source>
        <dbReference type="ARBA" id="ARBA00022989"/>
    </source>
</evidence>
<proteinExistence type="inferred from homology"/>
<reference evidence="13" key="1">
    <citation type="journal article" date="2019" name="Int. J. Syst. Evol. Microbiol.">
        <title>The Global Catalogue of Microorganisms (GCM) 10K type strain sequencing project: providing services to taxonomists for standard genome sequencing and annotation.</title>
        <authorList>
            <consortium name="The Broad Institute Genomics Platform"/>
            <consortium name="The Broad Institute Genome Sequencing Center for Infectious Disease"/>
            <person name="Wu L."/>
            <person name="Ma J."/>
        </authorList>
    </citation>
    <scope>NUCLEOTIDE SEQUENCE [LARGE SCALE GENOMIC DNA]</scope>
    <source>
        <strain evidence="13">JCM 19015</strain>
    </source>
</reference>
<accession>A0ABP8ZFE2</accession>
<evidence type="ECO:0000256" key="2">
    <source>
        <dbReference type="ARBA" id="ARBA00004651"/>
    </source>
</evidence>
<evidence type="ECO:0000256" key="8">
    <source>
        <dbReference type="ARBA" id="ARBA00023136"/>
    </source>
</evidence>
<evidence type="ECO:0000256" key="4">
    <source>
        <dbReference type="ARBA" id="ARBA00022475"/>
    </source>
</evidence>
<evidence type="ECO:0000256" key="1">
    <source>
        <dbReference type="ARBA" id="ARBA00002536"/>
    </source>
</evidence>
<comment type="caution">
    <text evidence="12">The sequence shown here is derived from an EMBL/GenBank/DDBJ whole genome shotgun (WGS) entry which is preliminary data.</text>
</comment>
<dbReference type="EMBL" id="BAABLP010000007">
    <property type="protein sequence ID" value="GAA4754844.1"/>
    <property type="molecule type" value="Genomic_DNA"/>
</dbReference>
<keyword evidence="8 10" id="KW-0472">Membrane</keyword>
<name>A0ABP8ZFE2_9MICO</name>
<dbReference type="Proteomes" id="UP001500121">
    <property type="component" value="Unassembled WGS sequence"/>
</dbReference>
<dbReference type="EC" id="7.1.1.9" evidence="10"/>
<comment type="function">
    <text evidence="1 10">Part of cytochrome c oxidase, its function is unknown.</text>
</comment>
<protein>
    <recommendedName>
        <fullName evidence="10">Cytochrome c oxidase polypeptide 4</fullName>
        <ecNumber evidence="10">7.1.1.9</ecNumber>
    </recommendedName>
    <alternativeName>
        <fullName evidence="10">Cytochrome aa3 subunit 4</fullName>
    </alternativeName>
    <alternativeName>
        <fullName evidence="10">Cytochrome c oxidase polypeptide IV</fullName>
    </alternativeName>
</protein>
<keyword evidence="4 10" id="KW-1003">Cell membrane</keyword>
<dbReference type="Pfam" id="PF12270">
    <property type="entry name" value="Cyt_c_ox_IV"/>
    <property type="match status" value="1"/>
</dbReference>
<comment type="catalytic activity">
    <reaction evidence="9 10">
        <text>4 Fe(II)-[cytochrome c] + O2 + 8 H(+)(in) = 4 Fe(III)-[cytochrome c] + 2 H2O + 4 H(+)(out)</text>
        <dbReference type="Rhea" id="RHEA:11436"/>
        <dbReference type="Rhea" id="RHEA-COMP:10350"/>
        <dbReference type="Rhea" id="RHEA-COMP:14399"/>
        <dbReference type="ChEBI" id="CHEBI:15377"/>
        <dbReference type="ChEBI" id="CHEBI:15378"/>
        <dbReference type="ChEBI" id="CHEBI:15379"/>
        <dbReference type="ChEBI" id="CHEBI:29033"/>
        <dbReference type="ChEBI" id="CHEBI:29034"/>
        <dbReference type="EC" id="7.1.1.9"/>
    </reaction>
</comment>
<evidence type="ECO:0000256" key="3">
    <source>
        <dbReference type="ARBA" id="ARBA00006870"/>
    </source>
</evidence>
<evidence type="ECO:0000256" key="9">
    <source>
        <dbReference type="ARBA" id="ARBA00047816"/>
    </source>
</evidence>
<comment type="subcellular location">
    <subcellularLocation>
        <location evidence="2">Cell membrane</location>
        <topology evidence="2">Multi-pass membrane protein</topology>
    </subcellularLocation>
</comment>
<gene>
    <name evidence="12" type="ORF">GCM10025783_29930</name>
</gene>
<evidence type="ECO:0000256" key="11">
    <source>
        <dbReference type="SAM" id="Phobius"/>
    </source>
</evidence>
<keyword evidence="5 11" id="KW-0812">Transmembrane</keyword>
<keyword evidence="7 11" id="KW-1133">Transmembrane helix</keyword>
<dbReference type="RefSeq" id="WP_345482140.1">
    <property type="nucleotide sequence ID" value="NZ_BAABLP010000007.1"/>
</dbReference>
<evidence type="ECO:0000313" key="12">
    <source>
        <dbReference type="EMBL" id="GAA4754844.1"/>
    </source>
</evidence>
<feature type="transmembrane region" description="Helical" evidence="11">
    <location>
        <begin position="99"/>
        <end position="129"/>
    </location>
</feature>
<comment type="similarity">
    <text evidence="3 10">Belongs to the cytochrome c oxidase bacterial subunit CtaF family.</text>
</comment>
<dbReference type="InterPro" id="IPR021050">
    <property type="entry name" value="Cyt_c_oxidase_su4_actinobac"/>
</dbReference>
<evidence type="ECO:0000256" key="6">
    <source>
        <dbReference type="ARBA" id="ARBA00022967"/>
    </source>
</evidence>
<evidence type="ECO:0000313" key="13">
    <source>
        <dbReference type="Proteomes" id="UP001500121"/>
    </source>
</evidence>